<accession>B5GR74</accession>
<geneLocation type="plasmid" evidence="1">
    <name>pSCL2</name>
</geneLocation>
<proteinExistence type="predicted"/>
<protein>
    <submittedName>
        <fullName evidence="1">Uncharacterized protein</fullName>
    </submittedName>
</protein>
<organism evidence="1">
    <name type="scientific">Streptomyces clavuligerus</name>
    <dbReference type="NCBI Taxonomy" id="1901"/>
    <lineage>
        <taxon>Bacteria</taxon>
        <taxon>Bacillati</taxon>
        <taxon>Actinomycetota</taxon>
        <taxon>Actinomycetes</taxon>
        <taxon>Kitasatosporales</taxon>
        <taxon>Streptomycetaceae</taxon>
        <taxon>Streptomyces</taxon>
    </lineage>
</organism>
<keyword evidence="1" id="KW-0614">Plasmid</keyword>
<name>Q6TMV3_STRCL</name>
<gene>
    <name evidence="1" type="ORF">pSCL2.2.26.11</name>
</gene>
<dbReference type="RefSeq" id="WP_003954291.1">
    <property type="nucleotide sequence ID" value="NZ_CM001017.1"/>
</dbReference>
<accession>Q6TMV3</accession>
<reference evidence="1" key="1">
    <citation type="submission" date="2003-09" db="EMBL/GenBank/DDBJ databases">
        <title>Characterization of pSCL2, a giant linear plasmid in Streptomyces clavuligerus.</title>
        <authorList>
            <person name="Wu W."/>
            <person name="Roy K.L."/>
        </authorList>
    </citation>
    <scope>NUCLEOTIDE SEQUENCE</scope>
    <source>
        <plasmid evidence="1">pSCL2</plasmid>
    </source>
</reference>
<dbReference type="AlphaFoldDB" id="Q6TMV3"/>
<dbReference type="EMBL" id="AH013298">
    <property type="protein sequence ID" value="AAQ93519.1"/>
    <property type="molecule type" value="Genomic_DNA"/>
</dbReference>
<evidence type="ECO:0000313" key="1">
    <source>
        <dbReference type="EMBL" id="AAQ93519.1"/>
    </source>
</evidence>
<sequence>MFGYLRAIHADDTEAARGFATTELRMPELLVDAATRIIIPVTALPGDGSEPCEDVFALEALGSGLVTALEI</sequence>